<gene>
    <name evidence="1" type="ORF">AVEN_78662_1</name>
</gene>
<proteinExistence type="predicted"/>
<comment type="caution">
    <text evidence="1">The sequence shown here is derived from an EMBL/GenBank/DDBJ whole genome shotgun (WGS) entry which is preliminary data.</text>
</comment>
<reference evidence="1 2" key="1">
    <citation type="journal article" date="2019" name="Sci. Rep.">
        <title>Orb-weaving spider Araneus ventricosus genome elucidates the spidroin gene catalogue.</title>
        <authorList>
            <person name="Kono N."/>
            <person name="Nakamura H."/>
            <person name="Ohtoshi R."/>
            <person name="Moran D.A.P."/>
            <person name="Shinohara A."/>
            <person name="Yoshida Y."/>
            <person name="Fujiwara M."/>
            <person name="Mori M."/>
            <person name="Tomita M."/>
            <person name="Arakawa K."/>
        </authorList>
    </citation>
    <scope>NUCLEOTIDE SEQUENCE [LARGE SCALE GENOMIC DNA]</scope>
</reference>
<organism evidence="1 2">
    <name type="scientific">Araneus ventricosus</name>
    <name type="common">Orbweaver spider</name>
    <name type="synonym">Epeira ventricosa</name>
    <dbReference type="NCBI Taxonomy" id="182803"/>
    <lineage>
        <taxon>Eukaryota</taxon>
        <taxon>Metazoa</taxon>
        <taxon>Ecdysozoa</taxon>
        <taxon>Arthropoda</taxon>
        <taxon>Chelicerata</taxon>
        <taxon>Arachnida</taxon>
        <taxon>Araneae</taxon>
        <taxon>Araneomorphae</taxon>
        <taxon>Entelegynae</taxon>
        <taxon>Araneoidea</taxon>
        <taxon>Araneidae</taxon>
        <taxon>Araneus</taxon>
    </lineage>
</organism>
<dbReference type="Proteomes" id="UP000499080">
    <property type="component" value="Unassembled WGS sequence"/>
</dbReference>
<dbReference type="AlphaFoldDB" id="A0A4Y2RJM9"/>
<evidence type="ECO:0000313" key="1">
    <source>
        <dbReference type="EMBL" id="GBN75848.1"/>
    </source>
</evidence>
<evidence type="ECO:0000313" key="2">
    <source>
        <dbReference type="Proteomes" id="UP000499080"/>
    </source>
</evidence>
<protein>
    <submittedName>
        <fullName evidence="1">Uncharacterized protein</fullName>
    </submittedName>
</protein>
<dbReference type="EMBL" id="BGPR01017353">
    <property type="protein sequence ID" value="GBN75848.1"/>
    <property type="molecule type" value="Genomic_DNA"/>
</dbReference>
<name>A0A4Y2RJM9_ARAVE</name>
<accession>A0A4Y2RJM9</accession>
<sequence length="272" mass="31634">MAIKRIESLFKRIELNDAKSIVKHSSDAHDSITYLDLSIGEFSSFRSKIATSNPDSPRIFTAYSKSKEFSTENLAQYSRKVVPSLLLDLPWRSFYRALGKTGKRYSYPFPLERDDGFYVAQIYVSKSWYLRTFQSFMILFIKSAKQKLTSLGKFHGFRRSSFECDDFIKLFYCMSILCIECYDSDRVKGVLIALDFPGLDAETDSGEIREYFLYHNCIYSGNRFPETTDLGEDIIQLVLLARFFRFIPHLLKFGFSTISGERDLDGYDERIR</sequence>
<keyword evidence="2" id="KW-1185">Reference proteome</keyword>